<dbReference type="InterPro" id="IPR012899">
    <property type="entry name" value="LTXXQ"/>
</dbReference>
<feature type="signal peptide" evidence="6">
    <location>
        <begin position="1"/>
        <end position="30"/>
    </location>
</feature>
<protein>
    <submittedName>
        <fullName evidence="7">Periplasmic heavy metal sensor</fullName>
    </submittedName>
</protein>
<reference evidence="7" key="1">
    <citation type="submission" date="2019-12" db="EMBL/GenBank/DDBJ databases">
        <title>Novel species isolated from a subtropical stream in China.</title>
        <authorList>
            <person name="Lu H."/>
        </authorList>
    </citation>
    <scope>NUCLEOTIDE SEQUENCE [LARGE SCALE GENOMIC DNA]</scope>
    <source>
        <strain evidence="7">FT93W</strain>
    </source>
</reference>
<proteinExistence type="inferred from homology"/>
<dbReference type="CDD" id="cd09916">
    <property type="entry name" value="CpxP_like"/>
    <property type="match status" value="1"/>
</dbReference>
<evidence type="ECO:0000256" key="3">
    <source>
        <dbReference type="ARBA" id="ARBA00022729"/>
    </source>
</evidence>
<evidence type="ECO:0000256" key="6">
    <source>
        <dbReference type="SAM" id="SignalP"/>
    </source>
</evidence>
<gene>
    <name evidence="7" type="ORF">GTP23_13080</name>
</gene>
<feature type="chain" id="PRO_5032402737" evidence="6">
    <location>
        <begin position="31"/>
        <end position="206"/>
    </location>
</feature>
<keyword evidence="4" id="KW-0574">Periplasm</keyword>
<dbReference type="Pfam" id="PF13801">
    <property type="entry name" value="Metal_resist"/>
    <property type="match status" value="1"/>
</dbReference>
<evidence type="ECO:0000313" key="8">
    <source>
        <dbReference type="Proteomes" id="UP000444316"/>
    </source>
</evidence>
<evidence type="ECO:0000256" key="1">
    <source>
        <dbReference type="ARBA" id="ARBA00004418"/>
    </source>
</evidence>
<dbReference type="RefSeq" id="WP_161035514.1">
    <property type="nucleotide sequence ID" value="NZ_WWCL01000002.1"/>
</dbReference>
<dbReference type="PANTHER" id="PTHR38102:SF1">
    <property type="entry name" value="PERIPLASMIC CHAPERONE SPY"/>
    <property type="match status" value="1"/>
</dbReference>
<dbReference type="PANTHER" id="PTHR38102">
    <property type="entry name" value="PERIPLASMIC CHAPERONE SPY"/>
    <property type="match status" value="1"/>
</dbReference>
<organism evidence="7 8">
    <name type="scientific">Duganella fentianensis</name>
    <dbReference type="NCBI Taxonomy" id="2692177"/>
    <lineage>
        <taxon>Bacteria</taxon>
        <taxon>Pseudomonadati</taxon>
        <taxon>Pseudomonadota</taxon>
        <taxon>Betaproteobacteria</taxon>
        <taxon>Burkholderiales</taxon>
        <taxon>Oxalobacteraceae</taxon>
        <taxon>Telluria group</taxon>
        <taxon>Duganella</taxon>
    </lineage>
</organism>
<comment type="caution">
    <text evidence="7">The sequence shown here is derived from an EMBL/GenBank/DDBJ whole genome shotgun (WGS) entry which is preliminary data.</text>
</comment>
<dbReference type="InterPro" id="IPR052211">
    <property type="entry name" value="Cpx_auxiliary_protein"/>
</dbReference>
<dbReference type="Gene3D" id="1.20.120.1490">
    <property type="match status" value="1"/>
</dbReference>
<dbReference type="GO" id="GO:0030288">
    <property type="term" value="C:outer membrane-bounded periplasmic space"/>
    <property type="evidence" value="ECO:0007669"/>
    <property type="project" value="TreeGrafter"/>
</dbReference>
<evidence type="ECO:0000313" key="7">
    <source>
        <dbReference type="EMBL" id="MYN45982.1"/>
    </source>
</evidence>
<evidence type="ECO:0000256" key="2">
    <source>
        <dbReference type="ARBA" id="ARBA00008441"/>
    </source>
</evidence>
<keyword evidence="3 6" id="KW-0732">Signal</keyword>
<comment type="subcellular location">
    <subcellularLocation>
        <location evidence="1">Periplasm</location>
    </subcellularLocation>
</comment>
<dbReference type="EMBL" id="WWCL01000002">
    <property type="protein sequence ID" value="MYN45982.1"/>
    <property type="molecule type" value="Genomic_DNA"/>
</dbReference>
<keyword evidence="8" id="KW-1185">Reference proteome</keyword>
<evidence type="ECO:0000256" key="4">
    <source>
        <dbReference type="ARBA" id="ARBA00022764"/>
    </source>
</evidence>
<name>A0A845HYL7_9BURK</name>
<dbReference type="InterPro" id="IPR025961">
    <property type="entry name" value="Metal_resist"/>
</dbReference>
<feature type="region of interest" description="Disordered" evidence="5">
    <location>
        <begin position="33"/>
        <end position="107"/>
    </location>
</feature>
<dbReference type="Proteomes" id="UP000444316">
    <property type="component" value="Unassembled WGS sequence"/>
</dbReference>
<dbReference type="AlphaFoldDB" id="A0A845HYL7"/>
<evidence type="ECO:0000256" key="5">
    <source>
        <dbReference type="SAM" id="MobiDB-lite"/>
    </source>
</evidence>
<dbReference type="GO" id="GO:0051082">
    <property type="term" value="F:unfolded protein binding"/>
    <property type="evidence" value="ECO:0007669"/>
    <property type="project" value="TreeGrafter"/>
</dbReference>
<sequence>MKMKNASATQLLLAGLLALPLLPGHGLASATELDVDGAPGHPPMLQGGPGAKPAPARAEGGEARQGGAPHGGDCHAEGPGPQGGMGPEHGHPPMGEMGPGHRPPFLHGIDLTEAQQDKVFAILHAQAPYLREQGKLAAKASEALRALGRAEQYDDAKAVALAREAATAMSNLALQQVRTEQKLLAVLSAEQRKKLAERAMPPQSRP</sequence>
<accession>A0A845HYL7</accession>
<comment type="similarity">
    <text evidence="2">Belongs to the CpxP/Spy family.</text>
</comment>